<dbReference type="Gene3D" id="1.10.12.10">
    <property type="entry name" value="Lyase 2-enoyl-coa Hydratase, Chain A, domain 2"/>
    <property type="match status" value="1"/>
</dbReference>
<dbReference type="CDD" id="cd06558">
    <property type="entry name" value="crotonase-like"/>
    <property type="match status" value="1"/>
</dbReference>
<dbReference type="InterPro" id="IPR001753">
    <property type="entry name" value="Enoyl-CoA_hydra/iso"/>
</dbReference>
<proteinExistence type="inferred from homology"/>
<dbReference type="Pfam" id="PF00378">
    <property type="entry name" value="ECH_1"/>
    <property type="match status" value="1"/>
</dbReference>
<evidence type="ECO:0000256" key="1">
    <source>
        <dbReference type="ARBA" id="ARBA00005254"/>
    </source>
</evidence>
<dbReference type="Gene3D" id="3.90.226.10">
    <property type="entry name" value="2-enoyl-CoA Hydratase, Chain A, domain 1"/>
    <property type="match status" value="1"/>
</dbReference>
<evidence type="ECO:0000256" key="2">
    <source>
        <dbReference type="RuleBase" id="RU003707"/>
    </source>
</evidence>
<evidence type="ECO:0000313" key="3">
    <source>
        <dbReference type="EMBL" id="MBK6302220.1"/>
    </source>
</evidence>
<comment type="caution">
    <text evidence="3">The sequence shown here is derived from an EMBL/GenBank/DDBJ whole genome shotgun (WGS) entry which is preliminary data.</text>
</comment>
<dbReference type="Pfam" id="PF04250">
    <property type="entry name" value="DUF429"/>
    <property type="match status" value="1"/>
</dbReference>
<evidence type="ECO:0000313" key="4">
    <source>
        <dbReference type="Proteomes" id="UP000718281"/>
    </source>
</evidence>
<dbReference type="InterPro" id="IPR051683">
    <property type="entry name" value="Enoyl-CoA_Hydratase/Isomerase"/>
</dbReference>
<dbReference type="InterPro" id="IPR018376">
    <property type="entry name" value="Enoyl-CoA_hyd/isom_CS"/>
</dbReference>
<dbReference type="PANTHER" id="PTHR42964">
    <property type="entry name" value="ENOYL-COA HYDRATASE"/>
    <property type="match status" value="1"/>
</dbReference>
<name>A0A934X8G4_9MICO</name>
<dbReference type="GO" id="GO:0003824">
    <property type="term" value="F:catalytic activity"/>
    <property type="evidence" value="ECO:0007669"/>
    <property type="project" value="InterPro"/>
</dbReference>
<accession>A0A934X8G4</accession>
<dbReference type="InterPro" id="IPR007362">
    <property type="entry name" value="DUF429"/>
</dbReference>
<dbReference type="InterPro" id="IPR029045">
    <property type="entry name" value="ClpP/crotonase-like_dom_sf"/>
</dbReference>
<comment type="similarity">
    <text evidence="1 2">Belongs to the enoyl-CoA hydratase/isomerase family.</text>
</comment>
<dbReference type="SUPFAM" id="SSF52096">
    <property type="entry name" value="ClpP/crotonase"/>
    <property type="match status" value="1"/>
</dbReference>
<sequence>MSFLGDQPLVVTREDGVATLWLNRPEKRNAVDYAMWLELARLAAELGADPDVRVLVVRGVGKHFCAGGDISGLGDLPFEEYTRANELADRALADFPKPSIAFIQGSCIGGGAEIAIACDLRLADASARFGITPARLGIIYPGFAVARAVQLIGESATKHLLFTAEIVDADRALRVGLIDELLATEVAEARLAELVRVMSRERSLLTQMASKEMVDSVLAHGHVTDEVHARWAAALATSPDAAEGIAAFTERRAPDFRWAPPADWAAHGDRRADLPAEPTPIEITAPVLGVDGCAAGWVGALLAPGLPRPQLYAADTIASLVETVMESWPVAVVAIDRSAGLTDGDTRAAKDLEVEAWVRTRPPAHVLNVHAETCFARMAGEPIAASKKTPEGIDARLAELARHGIARPSVLSDSGFAADDVLEACAAAWTAARFANGDARSLPDAPETFSDGIPAAIWA</sequence>
<organism evidence="3 4">
    <name type="scientific">Candidatus Phosphoribacter hodrii</name>
    <dbReference type="NCBI Taxonomy" id="2953743"/>
    <lineage>
        <taxon>Bacteria</taxon>
        <taxon>Bacillati</taxon>
        <taxon>Actinomycetota</taxon>
        <taxon>Actinomycetes</taxon>
        <taxon>Micrococcales</taxon>
        <taxon>Dermatophilaceae</taxon>
        <taxon>Candidatus Phosphoribacter</taxon>
    </lineage>
</organism>
<dbReference type="EMBL" id="JADIXZ010000008">
    <property type="protein sequence ID" value="MBK6302220.1"/>
    <property type="molecule type" value="Genomic_DNA"/>
</dbReference>
<reference evidence="3 4" key="1">
    <citation type="submission" date="2020-10" db="EMBL/GenBank/DDBJ databases">
        <title>Connecting structure to function with the recovery of over 1000 high-quality activated sludge metagenome-assembled genomes encoding full-length rRNA genes using long-read sequencing.</title>
        <authorList>
            <person name="Singleton C.M."/>
            <person name="Petriglieri F."/>
            <person name="Kristensen J.M."/>
            <person name="Kirkegaard R.H."/>
            <person name="Michaelsen T.Y."/>
            <person name="Andersen M.H."/>
            <person name="Karst S.M."/>
            <person name="Dueholm M.S."/>
            <person name="Nielsen P.H."/>
            <person name="Albertsen M."/>
        </authorList>
    </citation>
    <scope>NUCLEOTIDE SEQUENCE [LARGE SCALE GENOMIC DNA]</scope>
    <source>
        <strain evidence="3">AalE_18-Q3-R2-46_BAT3C.188</strain>
    </source>
</reference>
<dbReference type="Proteomes" id="UP000718281">
    <property type="component" value="Unassembled WGS sequence"/>
</dbReference>
<dbReference type="InterPro" id="IPR014748">
    <property type="entry name" value="Enoyl-CoA_hydra_C"/>
</dbReference>
<protein>
    <submittedName>
        <fullName evidence="3">DUF429 domain-containing protein</fullName>
    </submittedName>
</protein>
<dbReference type="GO" id="GO:0008300">
    <property type="term" value="P:isoprenoid catabolic process"/>
    <property type="evidence" value="ECO:0007669"/>
    <property type="project" value="TreeGrafter"/>
</dbReference>
<dbReference type="AlphaFoldDB" id="A0A934X8G4"/>
<dbReference type="PROSITE" id="PS00166">
    <property type="entry name" value="ENOYL_COA_HYDRATASE"/>
    <property type="match status" value="1"/>
</dbReference>
<dbReference type="PANTHER" id="PTHR42964:SF1">
    <property type="entry name" value="POLYKETIDE BIOSYNTHESIS ENOYL-COA HYDRATASE PKSH-RELATED"/>
    <property type="match status" value="1"/>
</dbReference>
<gene>
    <name evidence="3" type="ORF">IPF40_14690</name>
</gene>